<evidence type="ECO:0000256" key="2">
    <source>
        <dbReference type="SAM" id="SignalP"/>
    </source>
</evidence>
<proteinExistence type="predicted"/>
<dbReference type="OMA" id="EINICKW"/>
<sequence>MHLSSKLVVYLALQAATLLVARESRVCPRSSGGITWSDGHPRFGSGGTEQHAPVLRLAGAGRAWIRKKVKAAVKKERQRKKRNIENTNLRASVRPDPKAINKHALLQIHMEEKALEWIRGGRNHSDMPVVDPVKFFESLELAQNQSSLAVEGGEGKATMTIEQAKEEKRARTNSLLEDGEPKKHKKPKLSSPSPDAMALRGGRGQKRGGGGQKRGGRGRGRGASSKPPLRGMSGSNVAEQEGSQGRQGMPSSAYERSDENQPTSALEDHIEAGGRRNVGERVGMASASAAYTSSKTQQELLGREVEAPGLRELPEKTKEATLGKPPVPDPSLIRPPQPSRRAEPSMGAEPSSSSSLSESSSEVSDSSASAGAAHGKNAPPASQVTDLGGAGIQSAQALRKEVEAPGLRELPEKTKEEAEEKTQEQGKEATLGQPPVPDSQPSRRAEPSMGAEPSSSSSLSESSSEVSDSSASAGAAHGKNAPPASQVTDLGGAGIQSAQALRKEVEAPGLRELPEKTKEEAEEKTQEQGKEATLGQPPVPDSQPSRRAEPSMGAEPSSSSSLSESSSEVSDSSASAGAAHGKNAPPASQVTDLGGAGIQSAQALRKEVEAPGLRELPEKTKEEAEEKTQEQGKEATLGKPPVADSQPSRRAEPSMGAEPSSSSSLSESSSEVSDSSASAGAAHGKNVPPASQVTDLGGAGIQSAQALRKEVEAPGLRELPEKTKEEAEEKTQEQGKEATLGKPPVADSQPSRRAEPSMGAEPSSSSSLSESSSEVSDSSASVGTTPAAAVRKGEKSGEAPPVKPLNPPSATAVEIKTDEAEQRGRSTAPKTMGSQMKKVPVVGPTSILETVRKLKTTMTGEGLRCPPLSLRTTIRNQARKLHRIICIEWYLYAVILSILICCKVTTGKRACAAFGFFFDIEASENHSVCIQQILTASYILANRTLKISAWCTPGPDNYGPIPLARPITIAKGSKMGFCIHTDHPWGIVLRALVPASADFPETLEGSGMHKINLGDVTDSNLHVKLRAGRVLSNPLSTPFQYDLPAIPFPSDRSFCASITPPSLRFVCQAEEGYGDGCIWPLRYHRVQAPACLSDLRPELSDHRWMGNL</sequence>
<dbReference type="HOGENOM" id="CLU_282207_0_0_1"/>
<evidence type="ECO:0000256" key="1">
    <source>
        <dbReference type="SAM" id="MobiDB-lite"/>
    </source>
</evidence>
<feature type="signal peptide" evidence="2">
    <location>
        <begin position="1"/>
        <end position="21"/>
    </location>
</feature>
<gene>
    <name evidence="3" type="ORF">GUITHDRAFT_131609</name>
</gene>
<feature type="compositionally biased region" description="Basic and acidic residues" evidence="1">
    <location>
        <begin position="718"/>
        <end position="736"/>
    </location>
</feature>
<dbReference type="Proteomes" id="UP000011087">
    <property type="component" value="Unassembled WGS sequence"/>
</dbReference>
<reference evidence="4" key="3">
    <citation type="submission" date="2016-03" db="UniProtKB">
        <authorList>
            <consortium name="EnsemblProtists"/>
        </authorList>
    </citation>
    <scope>IDENTIFICATION</scope>
</reference>
<feature type="chain" id="PRO_5008772236" evidence="2">
    <location>
        <begin position="22"/>
        <end position="1108"/>
    </location>
</feature>
<evidence type="ECO:0000313" key="3">
    <source>
        <dbReference type="EMBL" id="EKX55404.1"/>
    </source>
</evidence>
<reference evidence="3 5" key="1">
    <citation type="journal article" date="2012" name="Nature">
        <title>Algal genomes reveal evolutionary mosaicism and the fate of nucleomorphs.</title>
        <authorList>
            <consortium name="DOE Joint Genome Institute"/>
            <person name="Curtis B.A."/>
            <person name="Tanifuji G."/>
            <person name="Burki F."/>
            <person name="Gruber A."/>
            <person name="Irimia M."/>
            <person name="Maruyama S."/>
            <person name="Arias M.C."/>
            <person name="Ball S.G."/>
            <person name="Gile G.H."/>
            <person name="Hirakawa Y."/>
            <person name="Hopkins J.F."/>
            <person name="Kuo A."/>
            <person name="Rensing S.A."/>
            <person name="Schmutz J."/>
            <person name="Symeonidi A."/>
            <person name="Elias M."/>
            <person name="Eveleigh R.J."/>
            <person name="Herman E.K."/>
            <person name="Klute M.J."/>
            <person name="Nakayama T."/>
            <person name="Obornik M."/>
            <person name="Reyes-Prieto A."/>
            <person name="Armbrust E.V."/>
            <person name="Aves S.J."/>
            <person name="Beiko R.G."/>
            <person name="Coutinho P."/>
            <person name="Dacks J.B."/>
            <person name="Durnford D.G."/>
            <person name="Fast N.M."/>
            <person name="Green B.R."/>
            <person name="Grisdale C.J."/>
            <person name="Hempel F."/>
            <person name="Henrissat B."/>
            <person name="Hoppner M.P."/>
            <person name="Ishida K."/>
            <person name="Kim E."/>
            <person name="Koreny L."/>
            <person name="Kroth P.G."/>
            <person name="Liu Y."/>
            <person name="Malik S.B."/>
            <person name="Maier U.G."/>
            <person name="McRose D."/>
            <person name="Mock T."/>
            <person name="Neilson J.A."/>
            <person name="Onodera N.T."/>
            <person name="Poole A.M."/>
            <person name="Pritham E.J."/>
            <person name="Richards T.A."/>
            <person name="Rocap G."/>
            <person name="Roy S.W."/>
            <person name="Sarai C."/>
            <person name="Schaack S."/>
            <person name="Shirato S."/>
            <person name="Slamovits C.H."/>
            <person name="Spencer D.F."/>
            <person name="Suzuki S."/>
            <person name="Worden A.Z."/>
            <person name="Zauner S."/>
            <person name="Barry K."/>
            <person name="Bell C."/>
            <person name="Bharti A.K."/>
            <person name="Crow J.A."/>
            <person name="Grimwood J."/>
            <person name="Kramer R."/>
            <person name="Lindquist E."/>
            <person name="Lucas S."/>
            <person name="Salamov A."/>
            <person name="McFadden G.I."/>
            <person name="Lane C.E."/>
            <person name="Keeling P.J."/>
            <person name="Gray M.W."/>
            <person name="Grigoriev I.V."/>
            <person name="Archibald J.M."/>
        </authorList>
    </citation>
    <scope>NUCLEOTIDE SEQUENCE</scope>
    <source>
        <strain evidence="3 5">CCMP2712</strain>
    </source>
</reference>
<feature type="compositionally biased region" description="Low complexity" evidence="1">
    <location>
        <begin position="550"/>
        <end position="579"/>
    </location>
</feature>
<dbReference type="AlphaFoldDB" id="L1K480"/>
<feature type="compositionally biased region" description="Low complexity" evidence="1">
    <location>
        <begin position="447"/>
        <end position="476"/>
    </location>
</feature>
<feature type="compositionally biased region" description="Low complexity" evidence="1">
    <location>
        <begin position="344"/>
        <end position="373"/>
    </location>
</feature>
<accession>L1K480</accession>
<feature type="compositionally biased region" description="Low complexity" evidence="1">
    <location>
        <begin position="285"/>
        <end position="294"/>
    </location>
</feature>
<dbReference type="EMBL" id="JH992965">
    <property type="protein sequence ID" value="EKX55404.1"/>
    <property type="molecule type" value="Genomic_DNA"/>
</dbReference>
<protein>
    <submittedName>
        <fullName evidence="3 4">Uncharacterized protein</fullName>
    </submittedName>
</protein>
<dbReference type="EnsemblProtists" id="EKX55404">
    <property type="protein sequence ID" value="EKX55404"/>
    <property type="gene ID" value="GUITHDRAFT_131609"/>
</dbReference>
<feature type="compositionally biased region" description="Low complexity" evidence="1">
    <location>
        <begin position="653"/>
        <end position="682"/>
    </location>
</feature>
<feature type="compositionally biased region" description="Basic and acidic residues" evidence="1">
    <location>
        <begin position="312"/>
        <end position="321"/>
    </location>
</feature>
<evidence type="ECO:0000313" key="4">
    <source>
        <dbReference type="EnsemblProtists" id="EKX55404"/>
    </source>
</evidence>
<keyword evidence="2" id="KW-0732">Signal</keyword>
<evidence type="ECO:0000313" key="5">
    <source>
        <dbReference type="Proteomes" id="UP000011087"/>
    </source>
</evidence>
<name>L1K480_GUITC</name>
<feature type="compositionally biased region" description="Pro residues" evidence="1">
    <location>
        <begin position="325"/>
        <end position="338"/>
    </location>
</feature>
<keyword evidence="5" id="KW-1185">Reference proteome</keyword>
<dbReference type="PaxDb" id="55529-EKX55404"/>
<dbReference type="RefSeq" id="XP_005842384.1">
    <property type="nucleotide sequence ID" value="XM_005842327.1"/>
</dbReference>
<feature type="compositionally biased region" description="Basic and acidic residues" evidence="1">
    <location>
        <begin position="512"/>
        <end position="530"/>
    </location>
</feature>
<dbReference type="KEGG" id="gtt:GUITHDRAFT_131609"/>
<feature type="compositionally biased region" description="Low complexity" evidence="1">
    <location>
        <begin position="756"/>
        <end position="783"/>
    </location>
</feature>
<feature type="compositionally biased region" description="Polar residues" evidence="1">
    <location>
        <begin position="233"/>
        <end position="250"/>
    </location>
</feature>
<feature type="compositionally biased region" description="Basic and acidic residues" evidence="1">
    <location>
        <begin position="266"/>
        <end position="279"/>
    </location>
</feature>
<organism evidence="3">
    <name type="scientific">Guillardia theta (strain CCMP2712)</name>
    <name type="common">Cryptophyte</name>
    <dbReference type="NCBI Taxonomy" id="905079"/>
    <lineage>
        <taxon>Eukaryota</taxon>
        <taxon>Cryptophyceae</taxon>
        <taxon>Pyrenomonadales</taxon>
        <taxon>Geminigeraceae</taxon>
        <taxon>Guillardia</taxon>
    </lineage>
</organism>
<feature type="compositionally biased region" description="Basic and acidic residues" evidence="1">
    <location>
        <begin position="815"/>
        <end position="824"/>
    </location>
</feature>
<feature type="compositionally biased region" description="Basic and acidic residues" evidence="1">
    <location>
        <begin position="409"/>
        <end position="427"/>
    </location>
</feature>
<reference evidence="5" key="2">
    <citation type="submission" date="2012-11" db="EMBL/GenBank/DDBJ databases">
        <authorList>
            <person name="Kuo A."/>
            <person name="Curtis B.A."/>
            <person name="Tanifuji G."/>
            <person name="Burki F."/>
            <person name="Gruber A."/>
            <person name="Irimia M."/>
            <person name="Maruyama S."/>
            <person name="Arias M.C."/>
            <person name="Ball S.G."/>
            <person name="Gile G.H."/>
            <person name="Hirakawa Y."/>
            <person name="Hopkins J.F."/>
            <person name="Rensing S.A."/>
            <person name="Schmutz J."/>
            <person name="Symeonidi A."/>
            <person name="Elias M."/>
            <person name="Eveleigh R.J."/>
            <person name="Herman E.K."/>
            <person name="Klute M.J."/>
            <person name="Nakayama T."/>
            <person name="Obornik M."/>
            <person name="Reyes-Prieto A."/>
            <person name="Armbrust E.V."/>
            <person name="Aves S.J."/>
            <person name="Beiko R.G."/>
            <person name="Coutinho P."/>
            <person name="Dacks J.B."/>
            <person name="Durnford D.G."/>
            <person name="Fast N.M."/>
            <person name="Green B.R."/>
            <person name="Grisdale C."/>
            <person name="Hempe F."/>
            <person name="Henrissat B."/>
            <person name="Hoppner M.P."/>
            <person name="Ishida K.-I."/>
            <person name="Kim E."/>
            <person name="Koreny L."/>
            <person name="Kroth P.G."/>
            <person name="Liu Y."/>
            <person name="Malik S.-B."/>
            <person name="Maier U.G."/>
            <person name="McRose D."/>
            <person name="Mock T."/>
            <person name="Neilson J.A."/>
            <person name="Onodera N.T."/>
            <person name="Poole A.M."/>
            <person name="Pritham E.J."/>
            <person name="Richards T.A."/>
            <person name="Rocap G."/>
            <person name="Roy S.W."/>
            <person name="Sarai C."/>
            <person name="Schaack S."/>
            <person name="Shirato S."/>
            <person name="Slamovits C.H."/>
            <person name="Spencer D.F."/>
            <person name="Suzuki S."/>
            <person name="Worden A.Z."/>
            <person name="Zauner S."/>
            <person name="Barry K."/>
            <person name="Bell C."/>
            <person name="Bharti A.K."/>
            <person name="Crow J.A."/>
            <person name="Grimwood J."/>
            <person name="Kramer R."/>
            <person name="Lindquist E."/>
            <person name="Lucas S."/>
            <person name="Salamov A."/>
            <person name="McFadden G.I."/>
            <person name="Lane C.E."/>
            <person name="Keeling P.J."/>
            <person name="Gray M.W."/>
            <person name="Grigoriev I.V."/>
            <person name="Archibald J.M."/>
        </authorList>
    </citation>
    <scope>NUCLEOTIDE SEQUENCE</scope>
    <source>
        <strain evidence="5">CCMP2712</strain>
    </source>
</reference>
<dbReference type="GeneID" id="17312116"/>
<feature type="region of interest" description="Disordered" evidence="1">
    <location>
        <begin position="163"/>
        <end position="837"/>
    </location>
</feature>
<feature type="compositionally biased region" description="Basic and acidic residues" evidence="1">
    <location>
        <begin position="615"/>
        <end position="633"/>
    </location>
</feature>